<dbReference type="Pfam" id="PF10693">
    <property type="entry name" value="DUF2499"/>
    <property type="match status" value="1"/>
</dbReference>
<evidence type="ECO:0000256" key="1">
    <source>
        <dbReference type="SAM" id="Phobius"/>
    </source>
</evidence>
<feature type="transmembrane region" description="Helical" evidence="1">
    <location>
        <begin position="219"/>
        <end position="239"/>
    </location>
</feature>
<organism evidence="2 3">
    <name type="scientific">Chrysophaeum taylorii</name>
    <dbReference type="NCBI Taxonomy" id="2483200"/>
    <lineage>
        <taxon>Eukaryota</taxon>
        <taxon>Sar</taxon>
        <taxon>Stramenopiles</taxon>
        <taxon>Ochrophyta</taxon>
        <taxon>Pelagophyceae</taxon>
        <taxon>Pelagomonadales</taxon>
        <taxon>Pelagomonadaceae</taxon>
        <taxon>Chrysophaeum</taxon>
    </lineage>
</organism>
<feature type="transmembrane region" description="Helical" evidence="1">
    <location>
        <begin position="75"/>
        <end position="93"/>
    </location>
</feature>
<feature type="transmembrane region" description="Helical" evidence="1">
    <location>
        <begin position="184"/>
        <end position="207"/>
    </location>
</feature>
<dbReference type="InterPro" id="IPR019634">
    <property type="entry name" value="Uncharacterised_Ycf49"/>
</dbReference>
<dbReference type="InterPro" id="IPR021995">
    <property type="entry name" value="DUF3593"/>
</dbReference>
<comment type="caution">
    <text evidence="2">The sequence shown here is derived from an EMBL/GenBank/DDBJ whole genome shotgun (WGS) entry which is preliminary data.</text>
</comment>
<gene>
    <name evidence="2" type="ORF">CTAYLR_004502</name>
</gene>
<proteinExistence type="predicted"/>
<reference evidence="2" key="1">
    <citation type="submission" date="2023-01" db="EMBL/GenBank/DDBJ databases">
        <title>Metagenome sequencing of chrysophaentin producing Chrysophaeum taylorii.</title>
        <authorList>
            <person name="Davison J."/>
            <person name="Bewley C."/>
        </authorList>
    </citation>
    <scope>NUCLEOTIDE SEQUENCE</scope>
    <source>
        <strain evidence="2">NIES-1699</strain>
    </source>
</reference>
<accession>A0AAD7XJW9</accession>
<protein>
    <recommendedName>
        <fullName evidence="4">Ycf49-like protein</fullName>
    </recommendedName>
</protein>
<feature type="transmembrane region" description="Helical" evidence="1">
    <location>
        <begin position="43"/>
        <end position="63"/>
    </location>
</feature>
<sequence length="393" mass="41787">MWLFLPCRGAFAFAPVVSRVTTPRRAVVAPSLAIASEVSSVDSVSGALFGASLFPWLGMLYFLGHPKTKAPSGVVFGLWFLLVFVFGSIPAAIASDRLFSAQLADVDWLHGAAESVLAITNCVVVFGFRDALARRRSDFSIAWPAVGLALATALWHAANSDPQHAPWIGGGSWYPSEPANALSLATWVIHTSSLVEWLVAMGLCWTYARATNVPQYKGLVWGMLPLHTSGIVACTYHLFFNSATWCVVVQALFTCIGNTTMAYAAYRLAIAQGWTPDDALDGPFFSSRQEEAPVVVVVVVPPTARPSSAGTALVGWEDLGDAWGEDTARAFLVKLGGLSVGSALLVKALPALLPFQTLIAADPVALDVATAALILGPTALNVAKWRQRSSAED</sequence>
<dbReference type="PANTHER" id="PTHR33833">
    <property type="entry name" value="NUCLEOLAR-LIKE PROTEIN-RELATED"/>
    <property type="match status" value="1"/>
</dbReference>
<evidence type="ECO:0000313" key="2">
    <source>
        <dbReference type="EMBL" id="KAJ8601066.1"/>
    </source>
</evidence>
<keyword evidence="1" id="KW-1133">Transmembrane helix</keyword>
<keyword evidence="1" id="KW-0472">Membrane</keyword>
<dbReference type="Pfam" id="PF12159">
    <property type="entry name" value="DUF3593"/>
    <property type="match status" value="1"/>
</dbReference>
<dbReference type="AlphaFoldDB" id="A0AAD7XJW9"/>
<dbReference type="PANTHER" id="PTHR33833:SF3">
    <property type="entry name" value="YCF49-LIKE PROTEIN"/>
    <property type="match status" value="1"/>
</dbReference>
<evidence type="ECO:0000313" key="3">
    <source>
        <dbReference type="Proteomes" id="UP001230188"/>
    </source>
</evidence>
<dbReference type="EMBL" id="JAQMWT010000456">
    <property type="protein sequence ID" value="KAJ8601066.1"/>
    <property type="molecule type" value="Genomic_DNA"/>
</dbReference>
<keyword evidence="1" id="KW-0812">Transmembrane</keyword>
<feature type="transmembrane region" description="Helical" evidence="1">
    <location>
        <begin position="140"/>
        <end position="158"/>
    </location>
</feature>
<evidence type="ECO:0008006" key="4">
    <source>
        <dbReference type="Google" id="ProtNLM"/>
    </source>
</evidence>
<feature type="transmembrane region" description="Helical" evidence="1">
    <location>
        <begin position="245"/>
        <end position="266"/>
    </location>
</feature>
<keyword evidence="3" id="KW-1185">Reference proteome</keyword>
<name>A0AAD7XJW9_9STRA</name>
<feature type="transmembrane region" description="Helical" evidence="1">
    <location>
        <begin position="108"/>
        <end position="128"/>
    </location>
</feature>
<dbReference type="Proteomes" id="UP001230188">
    <property type="component" value="Unassembled WGS sequence"/>
</dbReference>